<dbReference type="Pfam" id="PF00664">
    <property type="entry name" value="ABC_membrane"/>
    <property type="match status" value="1"/>
</dbReference>
<dbReference type="InterPro" id="IPR011527">
    <property type="entry name" value="ABC1_TM_dom"/>
</dbReference>
<feature type="domain" description="ABC transporter" evidence="13">
    <location>
        <begin position="342"/>
        <end position="577"/>
    </location>
</feature>
<evidence type="ECO:0000256" key="12">
    <source>
        <dbReference type="SAM" id="Phobius"/>
    </source>
</evidence>
<sequence>MPEVAPPPALPITYRGAADMLRPVHVNLIACALLAAVAAAAGLLPYIAIAEIARRALAGSEGHVWLWIGLGAAGAAVRLVCLGLASHIGHHADARMLHHLRKRLVDRLGIVPLGWFRSSGSGQMKKVMTVDLEAMHVLFAHALGELVGAVTVTLVAIGYLISVDAPMTAVTVAVPVIAFLTYRLAMRSMPEHTQKLIAAETRISGATVEYADGIAVAKTFGATTALERFTRAVRDYRDAFRAWVAEVRYSTAASHILAAEVTVLAVVTVAGLMFVRAGGLATADLIPFLVVGVGLAAPLSELIHGSIALRSARVAAGNIERLLSTPALPEPQMPKSPNEFGVEFDHVGFSYDGTTDAVRDITMTCRPGTVTALVGPSGAGKTTVATLVPRFYDVTSGAIRIGGVDIRDMSSTALLSTVSLVFQDVVLVRDTVAENIRLGRPTATDAEIRAAAKAAQIHDVIERLPQGYDTVLNQSDGGGLSGGERQRLTIARAILARSPIVVLDEATAALDPDSEVAVHDALAELIVGKTVIVIAHRLHTVVGADQIVVLDGGRIAETGTHAALLARDGLYARLWRAQQGVAA</sequence>
<dbReference type="Proteomes" id="UP000193964">
    <property type="component" value="Unassembled WGS sequence"/>
</dbReference>
<keyword evidence="3" id="KW-1003">Cell membrane</keyword>
<dbReference type="GO" id="GO:0016887">
    <property type="term" value="F:ATP hydrolysis activity"/>
    <property type="evidence" value="ECO:0007669"/>
    <property type="project" value="InterPro"/>
</dbReference>
<dbReference type="PANTHER" id="PTHR24221">
    <property type="entry name" value="ATP-BINDING CASSETTE SUB-FAMILY B"/>
    <property type="match status" value="1"/>
</dbReference>
<keyword evidence="7" id="KW-0067">ATP-binding</keyword>
<feature type="transmembrane region" description="Helical" evidence="12">
    <location>
        <begin position="256"/>
        <end position="279"/>
    </location>
</feature>
<dbReference type="InterPro" id="IPR039421">
    <property type="entry name" value="Type_1_exporter"/>
</dbReference>
<dbReference type="InterPro" id="IPR017871">
    <property type="entry name" value="ABC_transporter-like_CS"/>
</dbReference>
<keyword evidence="4" id="KW-0997">Cell inner membrane</keyword>
<keyword evidence="8" id="KW-1278">Translocase</keyword>
<feature type="transmembrane region" description="Helical" evidence="12">
    <location>
        <begin position="167"/>
        <end position="185"/>
    </location>
</feature>
<dbReference type="SUPFAM" id="SSF90123">
    <property type="entry name" value="ABC transporter transmembrane region"/>
    <property type="match status" value="1"/>
</dbReference>
<evidence type="ECO:0000256" key="6">
    <source>
        <dbReference type="ARBA" id="ARBA00022741"/>
    </source>
</evidence>
<dbReference type="EMBL" id="LQQA01000033">
    <property type="protein sequence ID" value="ORX09809.1"/>
    <property type="molecule type" value="Genomic_DNA"/>
</dbReference>
<feature type="domain" description="ABC transmembrane type-1" evidence="14">
    <location>
        <begin position="29"/>
        <end position="311"/>
    </location>
</feature>
<evidence type="ECO:0000256" key="5">
    <source>
        <dbReference type="ARBA" id="ARBA00022692"/>
    </source>
</evidence>
<evidence type="ECO:0000256" key="9">
    <source>
        <dbReference type="ARBA" id="ARBA00022989"/>
    </source>
</evidence>
<keyword evidence="9 12" id="KW-1133">Transmembrane helix</keyword>
<evidence type="ECO:0000256" key="4">
    <source>
        <dbReference type="ARBA" id="ARBA00022519"/>
    </source>
</evidence>
<reference evidence="15 16" key="1">
    <citation type="submission" date="2016-01" db="EMBL/GenBank/DDBJ databases">
        <title>The new phylogeny of the genus Mycobacterium.</title>
        <authorList>
            <person name="Tarcisio F."/>
            <person name="Conor M."/>
            <person name="Antonella G."/>
            <person name="Elisabetta G."/>
            <person name="Giulia F.S."/>
            <person name="Sara T."/>
            <person name="Anna F."/>
            <person name="Clotilde B."/>
            <person name="Roberto B."/>
            <person name="Veronica D.S."/>
            <person name="Fabio R."/>
            <person name="Monica P."/>
            <person name="Olivier J."/>
            <person name="Enrico T."/>
            <person name="Nicola S."/>
        </authorList>
    </citation>
    <scope>NUCLEOTIDE SEQUENCE [LARGE SCALE GENOMIC DNA]</scope>
    <source>
        <strain evidence="15 16">ATCC 700010</strain>
    </source>
</reference>
<dbReference type="GO" id="GO:0005524">
    <property type="term" value="F:ATP binding"/>
    <property type="evidence" value="ECO:0007669"/>
    <property type="project" value="UniProtKB-KW"/>
</dbReference>
<feature type="transmembrane region" description="Helical" evidence="12">
    <location>
        <begin position="64"/>
        <end position="85"/>
    </location>
</feature>
<comment type="subcellular location">
    <subcellularLocation>
        <location evidence="1">Cell inner membrane</location>
        <topology evidence="1">Multi-pass membrane protein</topology>
    </subcellularLocation>
</comment>
<keyword evidence="2" id="KW-0813">Transport</keyword>
<comment type="caution">
    <text evidence="15">The sequence shown here is derived from an EMBL/GenBank/DDBJ whole genome shotgun (WGS) entry which is preliminary data.</text>
</comment>
<keyword evidence="6" id="KW-0547">Nucleotide-binding</keyword>
<dbReference type="Pfam" id="PF00005">
    <property type="entry name" value="ABC_tran"/>
    <property type="match status" value="1"/>
</dbReference>
<dbReference type="PANTHER" id="PTHR24221:SF654">
    <property type="entry name" value="ATP-BINDING CASSETTE SUB-FAMILY B MEMBER 6"/>
    <property type="match status" value="1"/>
</dbReference>
<gene>
    <name evidence="15" type="ORF">AWC31_06225</name>
</gene>
<evidence type="ECO:0000313" key="15">
    <source>
        <dbReference type="EMBL" id="ORX09809.1"/>
    </source>
</evidence>
<dbReference type="PROSITE" id="PS50893">
    <property type="entry name" value="ABC_TRANSPORTER_2"/>
    <property type="match status" value="1"/>
</dbReference>
<protein>
    <submittedName>
        <fullName evidence="15">ABC transporter</fullName>
    </submittedName>
</protein>
<keyword evidence="5 12" id="KW-0812">Transmembrane</keyword>
<dbReference type="RefSeq" id="WP_085148812.1">
    <property type="nucleotide sequence ID" value="NZ_JACKUA010000028.1"/>
</dbReference>
<organism evidence="15 16">
    <name type="scientific">Mycolicibacterium wolinskyi</name>
    <dbReference type="NCBI Taxonomy" id="59750"/>
    <lineage>
        <taxon>Bacteria</taxon>
        <taxon>Bacillati</taxon>
        <taxon>Actinomycetota</taxon>
        <taxon>Actinomycetes</taxon>
        <taxon>Mycobacteriales</taxon>
        <taxon>Mycobacteriaceae</taxon>
        <taxon>Mycolicibacterium</taxon>
    </lineage>
</organism>
<evidence type="ECO:0000313" key="16">
    <source>
        <dbReference type="Proteomes" id="UP000193964"/>
    </source>
</evidence>
<evidence type="ECO:0000256" key="10">
    <source>
        <dbReference type="ARBA" id="ARBA00023136"/>
    </source>
</evidence>
<dbReference type="OrthoDB" id="9806127at2"/>
<keyword evidence="10 12" id="KW-0472">Membrane</keyword>
<evidence type="ECO:0000259" key="13">
    <source>
        <dbReference type="PROSITE" id="PS50893"/>
    </source>
</evidence>
<dbReference type="InterPro" id="IPR003593">
    <property type="entry name" value="AAA+_ATPase"/>
</dbReference>
<accession>A0A1X2EVL7</accession>
<dbReference type="SMART" id="SM00382">
    <property type="entry name" value="AAA"/>
    <property type="match status" value="1"/>
</dbReference>
<dbReference type="GO" id="GO:0140359">
    <property type="term" value="F:ABC-type transporter activity"/>
    <property type="evidence" value="ECO:0007669"/>
    <property type="project" value="InterPro"/>
</dbReference>
<dbReference type="AlphaFoldDB" id="A0A1X2EVL7"/>
<dbReference type="PROSITE" id="PS50929">
    <property type="entry name" value="ABC_TM1F"/>
    <property type="match status" value="1"/>
</dbReference>
<proteinExistence type="inferred from homology"/>
<evidence type="ECO:0000259" key="14">
    <source>
        <dbReference type="PROSITE" id="PS50929"/>
    </source>
</evidence>
<feature type="transmembrane region" description="Helical" evidence="12">
    <location>
        <begin position="285"/>
        <end position="303"/>
    </location>
</feature>
<feature type="transmembrane region" description="Helical" evidence="12">
    <location>
        <begin position="134"/>
        <end position="161"/>
    </location>
</feature>
<evidence type="ECO:0000256" key="3">
    <source>
        <dbReference type="ARBA" id="ARBA00022475"/>
    </source>
</evidence>
<dbReference type="SUPFAM" id="SSF52540">
    <property type="entry name" value="P-loop containing nucleoside triphosphate hydrolases"/>
    <property type="match status" value="1"/>
</dbReference>
<dbReference type="FunFam" id="3.40.50.300:FF:000221">
    <property type="entry name" value="Multidrug ABC transporter ATP-binding protein"/>
    <property type="match status" value="1"/>
</dbReference>
<dbReference type="GO" id="GO:0005886">
    <property type="term" value="C:plasma membrane"/>
    <property type="evidence" value="ECO:0007669"/>
    <property type="project" value="UniProtKB-SubCell"/>
</dbReference>
<dbReference type="Gene3D" id="1.20.1560.10">
    <property type="entry name" value="ABC transporter type 1, transmembrane domain"/>
    <property type="match status" value="1"/>
</dbReference>
<comment type="similarity">
    <text evidence="11">Belongs to the ABC transporter superfamily. Siderophore-Fe(3+) uptake transporter (SIUT) (TC 3.A.1.21) family.</text>
</comment>
<dbReference type="InterPro" id="IPR036640">
    <property type="entry name" value="ABC1_TM_sf"/>
</dbReference>
<dbReference type="InterPro" id="IPR003439">
    <property type="entry name" value="ABC_transporter-like_ATP-bd"/>
</dbReference>
<evidence type="ECO:0000256" key="11">
    <source>
        <dbReference type="ARBA" id="ARBA00023455"/>
    </source>
</evidence>
<feature type="transmembrane region" description="Helical" evidence="12">
    <location>
        <begin position="24"/>
        <end position="44"/>
    </location>
</feature>
<evidence type="ECO:0000256" key="2">
    <source>
        <dbReference type="ARBA" id="ARBA00022448"/>
    </source>
</evidence>
<evidence type="ECO:0000256" key="8">
    <source>
        <dbReference type="ARBA" id="ARBA00022967"/>
    </source>
</evidence>
<dbReference type="PROSITE" id="PS00211">
    <property type="entry name" value="ABC_TRANSPORTER_1"/>
    <property type="match status" value="1"/>
</dbReference>
<dbReference type="InterPro" id="IPR027417">
    <property type="entry name" value="P-loop_NTPase"/>
</dbReference>
<dbReference type="Gene3D" id="3.40.50.300">
    <property type="entry name" value="P-loop containing nucleotide triphosphate hydrolases"/>
    <property type="match status" value="1"/>
</dbReference>
<evidence type="ECO:0000256" key="1">
    <source>
        <dbReference type="ARBA" id="ARBA00004429"/>
    </source>
</evidence>
<name>A0A1X2EVL7_9MYCO</name>
<evidence type="ECO:0000256" key="7">
    <source>
        <dbReference type="ARBA" id="ARBA00022840"/>
    </source>
</evidence>